<name>A0ABD3NV26_9STRA</name>
<evidence type="ECO:0000313" key="2">
    <source>
        <dbReference type="Proteomes" id="UP001530400"/>
    </source>
</evidence>
<dbReference type="Proteomes" id="UP001530400">
    <property type="component" value="Unassembled WGS sequence"/>
</dbReference>
<keyword evidence="2" id="KW-1185">Reference proteome</keyword>
<dbReference type="AlphaFoldDB" id="A0ABD3NV26"/>
<proteinExistence type="predicted"/>
<sequence>MCVVALDYCCATEESEIRTRTDAQAASTNTALMKRESTLTVEKMLSCCAQRWKIVLVASVTIGLNFQYEDEHFLVCRSCHVSDTPFLSSNLRRCEQYPEEALCESVHDMRCHLIQDVIDFCCPGDTHYVTFCYCDFYAFADTVGYKSEKMAGCKRNTVTIRRFYCCTCSTSETFLSQISSAETDLFGLNLLYQNLGGNFWLNNEDRVTPNPH</sequence>
<dbReference type="EMBL" id="JALLPJ020000918">
    <property type="protein sequence ID" value="KAL3779799.1"/>
    <property type="molecule type" value="Genomic_DNA"/>
</dbReference>
<accession>A0ABD3NV26</accession>
<evidence type="ECO:0000313" key="1">
    <source>
        <dbReference type="EMBL" id="KAL3779799.1"/>
    </source>
</evidence>
<gene>
    <name evidence="1" type="ORF">ACHAWO_010027</name>
</gene>
<comment type="caution">
    <text evidence="1">The sequence shown here is derived from an EMBL/GenBank/DDBJ whole genome shotgun (WGS) entry which is preliminary data.</text>
</comment>
<organism evidence="1 2">
    <name type="scientific">Cyclotella atomus</name>
    <dbReference type="NCBI Taxonomy" id="382360"/>
    <lineage>
        <taxon>Eukaryota</taxon>
        <taxon>Sar</taxon>
        <taxon>Stramenopiles</taxon>
        <taxon>Ochrophyta</taxon>
        <taxon>Bacillariophyta</taxon>
        <taxon>Coscinodiscophyceae</taxon>
        <taxon>Thalassiosirophycidae</taxon>
        <taxon>Stephanodiscales</taxon>
        <taxon>Stephanodiscaceae</taxon>
        <taxon>Cyclotella</taxon>
    </lineage>
</organism>
<reference evidence="1 2" key="1">
    <citation type="submission" date="2024-10" db="EMBL/GenBank/DDBJ databases">
        <title>Updated reference genomes for cyclostephanoid diatoms.</title>
        <authorList>
            <person name="Roberts W.R."/>
            <person name="Alverson A.J."/>
        </authorList>
    </citation>
    <scope>NUCLEOTIDE SEQUENCE [LARGE SCALE GENOMIC DNA]</scope>
    <source>
        <strain evidence="1 2">AJA010-31</strain>
    </source>
</reference>
<protein>
    <submittedName>
        <fullName evidence="1">Uncharacterized protein</fullName>
    </submittedName>
</protein>